<dbReference type="AlphaFoldDB" id="A0A8J6A5R3"/>
<protein>
    <submittedName>
        <fullName evidence="2">Uncharacterized protein</fullName>
    </submittedName>
</protein>
<evidence type="ECO:0000256" key="1">
    <source>
        <dbReference type="SAM" id="MobiDB-lite"/>
    </source>
</evidence>
<keyword evidence="3" id="KW-1185">Reference proteome</keyword>
<sequence>RPWHCLTQLGVLRGVWGAATKGRHPPRGRSGGQCRTRQGLGPEPTNRVLLTCPYRQKKLEREVRKYKLFEDYLIRVLEKIPKGYRAGAEPERAPVAAMVEHYTKLLAAGQDVRKHADAFSRMNQAVHQILESLEEGHRIVIPGLKIQLCQLQKKCHGWQDPWWQRGLGVTCPKGLGHYHNQLLHYMQMTIDNMVQLCCASGHPKPQDMDLFSKLDLIQEFILDKMETVRFISLLMEPRVCWSRSNPKDQSLGRCPKLQKMTKASRFHP</sequence>
<dbReference type="InterPro" id="IPR051147">
    <property type="entry name" value="CFAP_domain-containing"/>
</dbReference>
<feature type="region of interest" description="Disordered" evidence="1">
    <location>
        <begin position="17"/>
        <end position="42"/>
    </location>
</feature>
<dbReference type="EMBL" id="JAGFMF010011747">
    <property type="protein sequence ID" value="KAG8514303.1"/>
    <property type="molecule type" value="Genomic_DNA"/>
</dbReference>
<proteinExistence type="predicted"/>
<comment type="caution">
    <text evidence="2">The sequence shown here is derived from an EMBL/GenBank/DDBJ whole genome shotgun (WGS) entry which is preliminary data.</text>
</comment>
<feature type="non-terminal residue" evidence="2">
    <location>
        <position position="1"/>
    </location>
</feature>
<organism evidence="2 3">
    <name type="scientific">Galemys pyrenaicus</name>
    <name type="common">Iberian desman</name>
    <name type="synonym">Pyrenean desman</name>
    <dbReference type="NCBI Taxonomy" id="202257"/>
    <lineage>
        <taxon>Eukaryota</taxon>
        <taxon>Metazoa</taxon>
        <taxon>Chordata</taxon>
        <taxon>Craniata</taxon>
        <taxon>Vertebrata</taxon>
        <taxon>Euteleostomi</taxon>
        <taxon>Mammalia</taxon>
        <taxon>Eutheria</taxon>
        <taxon>Laurasiatheria</taxon>
        <taxon>Eulipotyphla</taxon>
        <taxon>Talpidae</taxon>
        <taxon>Galemys</taxon>
    </lineage>
</organism>
<accession>A0A8J6A5R3</accession>
<evidence type="ECO:0000313" key="2">
    <source>
        <dbReference type="EMBL" id="KAG8514303.1"/>
    </source>
</evidence>
<name>A0A8J6A5R3_GALPY</name>
<dbReference type="PANTHER" id="PTHR21683:SF18">
    <property type="entry name" value="COILED-COIL DOMAIN-CONTAINING PROTEIN 42 HOMOLOG"/>
    <property type="match status" value="1"/>
</dbReference>
<gene>
    <name evidence="2" type="ORF">J0S82_003179</name>
</gene>
<evidence type="ECO:0000313" key="3">
    <source>
        <dbReference type="Proteomes" id="UP000700334"/>
    </source>
</evidence>
<dbReference type="PANTHER" id="PTHR21683">
    <property type="entry name" value="COILED-COIL DOMAIN-CONTAINING PROTEIN 42 LIKE-2-LIKE-RELATED"/>
    <property type="match status" value="1"/>
</dbReference>
<reference evidence="2" key="1">
    <citation type="journal article" date="2021" name="Evol. Appl.">
        <title>The genome of the Pyrenean desman and the effects of bottlenecks and inbreeding on the genomic landscape of an endangered species.</title>
        <authorList>
            <person name="Escoda L."/>
            <person name="Castresana J."/>
        </authorList>
    </citation>
    <scope>NUCLEOTIDE SEQUENCE</scope>
    <source>
        <strain evidence="2">IBE-C5619</strain>
    </source>
</reference>
<dbReference type="OrthoDB" id="2134857at2759"/>
<dbReference type="Proteomes" id="UP000700334">
    <property type="component" value="Unassembled WGS sequence"/>
</dbReference>